<organism evidence="2">
    <name type="scientific">viral metagenome</name>
    <dbReference type="NCBI Taxonomy" id="1070528"/>
    <lineage>
        <taxon>unclassified sequences</taxon>
        <taxon>metagenomes</taxon>
        <taxon>organismal metagenomes</taxon>
    </lineage>
</organism>
<protein>
    <submittedName>
        <fullName evidence="2">Uncharacterized protein</fullName>
    </submittedName>
</protein>
<accession>A0A6M3KWZ2</accession>
<feature type="compositionally biased region" description="Pro residues" evidence="1">
    <location>
        <begin position="361"/>
        <end position="374"/>
    </location>
</feature>
<dbReference type="AlphaFoldDB" id="A0A6M3KWZ2"/>
<feature type="compositionally biased region" description="Low complexity" evidence="1">
    <location>
        <begin position="375"/>
        <end position="384"/>
    </location>
</feature>
<feature type="compositionally biased region" description="Basic and acidic residues" evidence="1">
    <location>
        <begin position="107"/>
        <end position="121"/>
    </location>
</feature>
<feature type="region of interest" description="Disordered" evidence="1">
    <location>
        <begin position="359"/>
        <end position="415"/>
    </location>
</feature>
<feature type="compositionally biased region" description="Low complexity" evidence="1">
    <location>
        <begin position="446"/>
        <end position="464"/>
    </location>
</feature>
<proteinExistence type="predicted"/>
<feature type="region of interest" description="Disordered" evidence="1">
    <location>
        <begin position="1"/>
        <end position="46"/>
    </location>
</feature>
<evidence type="ECO:0000313" key="2">
    <source>
        <dbReference type="EMBL" id="QJA86111.1"/>
    </source>
</evidence>
<feature type="compositionally biased region" description="Basic and acidic residues" evidence="1">
    <location>
        <begin position="66"/>
        <end position="87"/>
    </location>
</feature>
<feature type="compositionally biased region" description="Basic and acidic residues" evidence="1">
    <location>
        <begin position="131"/>
        <end position="140"/>
    </location>
</feature>
<gene>
    <name evidence="2" type="ORF">MM415B02128_0010</name>
</gene>
<feature type="region of interest" description="Disordered" evidence="1">
    <location>
        <begin position="66"/>
        <end position="140"/>
    </location>
</feature>
<evidence type="ECO:0000256" key="1">
    <source>
        <dbReference type="SAM" id="MobiDB-lite"/>
    </source>
</evidence>
<feature type="compositionally biased region" description="Pro residues" evidence="1">
    <location>
        <begin position="399"/>
        <end position="414"/>
    </location>
</feature>
<feature type="region of interest" description="Disordered" evidence="1">
    <location>
        <begin position="268"/>
        <end position="306"/>
    </location>
</feature>
<feature type="region of interest" description="Disordered" evidence="1">
    <location>
        <begin position="428"/>
        <end position="473"/>
    </location>
</feature>
<dbReference type="EMBL" id="MT142615">
    <property type="protein sequence ID" value="QJA86111.1"/>
    <property type="molecule type" value="Genomic_DNA"/>
</dbReference>
<feature type="compositionally biased region" description="Basic and acidic residues" evidence="1">
    <location>
        <begin position="31"/>
        <end position="46"/>
    </location>
</feature>
<feature type="compositionally biased region" description="Pro residues" evidence="1">
    <location>
        <begin position="436"/>
        <end position="445"/>
    </location>
</feature>
<reference evidence="2" key="1">
    <citation type="submission" date="2020-03" db="EMBL/GenBank/DDBJ databases">
        <title>The deep terrestrial virosphere.</title>
        <authorList>
            <person name="Holmfeldt K."/>
            <person name="Nilsson E."/>
            <person name="Simone D."/>
            <person name="Lopez-Fernandez M."/>
            <person name="Wu X."/>
            <person name="de Brujin I."/>
            <person name="Lundin D."/>
            <person name="Andersson A."/>
            <person name="Bertilsson S."/>
            <person name="Dopson M."/>
        </authorList>
    </citation>
    <scope>NUCLEOTIDE SEQUENCE</scope>
    <source>
        <strain evidence="2">MM415B02128</strain>
    </source>
</reference>
<sequence length="682" mass="72367">MPITERYGRALAGGRPLGEPVPVPRKQRGKKLYDPADEAEKARQDRAREAQLQWLRDVERMKFLASQGKERSAEQRAHDERITRIGRGEPVPPLGGAAMGPPLPSLEQRETPEGRAHRAEQGRMAQANVRARREEDKAKRVREGLPPLQKRMEYTTPSGQVLDLLRPENQGRLLPTLPGEPERKPWYVEQRDKYAAEAALAPPGPKMQYSEALGMHLPVDPAAEAITANEPIEGLTDFRTAMREYVQAGLTPDQTTGFLMDRMGPQARQAVTTPQPAPGAGPMPPQQAAPAQAPAAGAPSPPQSAIDHYDALVGLGMDPNQAIQIAARTATGGTAAAAPPAAQAAAMPPEAAEVRAMPELQAPPGPPTGQPPATPAGGTTAAATKRYGLRPSGWAWPRQPGPGAAPPTAAPIGPPATDAEILRFALGPNVGVFPSGPQPPAPQPPAIRQAPQAPQPSVAPQAQPVLPPLTSEFKPPYSYEDMWKAREKYEPPRPTTPPLTVNEQVALRGAATAERDLEARIEAAERAAGGAASAVPGTEAFEPAVADAERLVARLPTDWSLPSGGEMFLRRMLDLPTAGKAITKAQQRAVPLASPEKVNAAGAAAIGLGQLIRSAPNKAAVSRALIPFRIAIERNLAKIRDAGKGASNDAAYEMYLKRMRDMIDGLETTNANTPPAQTPNAG</sequence>
<feature type="compositionally biased region" description="Low complexity" evidence="1">
    <location>
        <begin position="288"/>
        <end position="298"/>
    </location>
</feature>
<name>A0A6M3KWZ2_9ZZZZ</name>
<feature type="compositionally biased region" description="Pro residues" evidence="1">
    <location>
        <begin position="275"/>
        <end position="287"/>
    </location>
</feature>